<proteinExistence type="predicted"/>
<sequence length="898" mass="98242">MSKKIYGGLDVTHNVTVKGKRTVQGINDQVFDANGNMEIDTYSKEELLDVISLLPISHYGTHNYLPAGVSGDFNGASENQSQRRNKILLENDGTLVLLRSGTNGSVEGLFYSYLANALSVTDMSRTVNTSRQYKPGYFGANRVAIGLYNTDSKILLGRYNDTSTNTNGLFISVTNGTLDDTQHSGLFVNQADISPEGGIEYAMMAEDGSVYVFNVLNENNKLQIVVVRVVLNIANGTYTATRITGWTTKTFYNTTYTAQNNIIITDHVNSTNIADKPYVYVPQNLAGMGIYMTSIDLYVAQEPGTQNFRFRMNGDAWFTMANYNTRPQHSYSFNFNMSTKQCNLDNGNDIGTFAAPFVVTNTGSALVATGNVLNKDPLYDHSGARNIYSSYYYLNTGEVFCTACPNLAEPLLMQKAKFTAQSIYSMINVRANISTDFRNGIVRPSFGSAVGSFINGVELLPGNSTKQYSRSTGSGAFRPSYAVHKSTPNFTFNSLSRGTIQGYEPTTERANVTDNTNNRVFISSISGNNVTTNGGIFMVGQRYSQSLSYDKNMNGTGIISVTQSVLDNFRNAEYAKVLSDWNLSSAAYKDMTLFVPQQTDIPAFVMLSTVTNTYQNYIRIAEVNVNTRSGNITTITFKRLVLENVYGSNFTPNGNGSFASSSVGLTIYDGGSFYFIGGSDPLSHPTIGNTNTHQFRAYVTKATAQFDSFIISGSHASYEQGIQPAALPGIGFGYFQAIDYVNKMTFQKCGTTIADYNNWTAQGAPINVVSQDVAQGFIVYFTEETPVILSGKAFTLPITSINLTTVKANPANTLFHVYVKMEQGNAKYVITTDVISETGSTAYNIFWIGTIQTNSLQISNVNIQKRSRLDIFGASLEAAGSSFPVSYGLPSQTGTINW</sequence>
<dbReference type="EMBL" id="PP777464">
    <property type="protein sequence ID" value="XBS49324.1"/>
    <property type="molecule type" value="Genomic_DNA"/>
</dbReference>
<organism evidence="1">
    <name type="scientific">Escherichia phage fEgEco12</name>
    <dbReference type="NCBI Taxonomy" id="3158837"/>
    <lineage>
        <taxon>Viruses</taxon>
        <taxon>Duplodnaviria</taxon>
        <taxon>Heunggongvirae</taxon>
        <taxon>Uroviricota</taxon>
        <taxon>Caudoviricetes</taxon>
    </lineage>
</organism>
<reference evidence="1" key="1">
    <citation type="submission" date="2024-05" db="EMBL/GenBank/DDBJ databases">
        <authorList>
            <person name="Badawy S."/>
            <person name="Skurnik M."/>
        </authorList>
    </citation>
    <scope>NUCLEOTIDE SEQUENCE</scope>
</reference>
<evidence type="ECO:0000313" key="1">
    <source>
        <dbReference type="EMBL" id="XBS49324.1"/>
    </source>
</evidence>
<evidence type="ECO:0008006" key="2">
    <source>
        <dbReference type="Google" id="ProtNLM"/>
    </source>
</evidence>
<name>A0AAU7PGP9_9CAUD</name>
<protein>
    <recommendedName>
        <fullName evidence="2">Tail fiber protein</fullName>
    </recommendedName>
</protein>
<accession>A0AAU7PGP9</accession>